<evidence type="ECO:0000256" key="3">
    <source>
        <dbReference type="ARBA" id="ARBA00022801"/>
    </source>
</evidence>
<evidence type="ECO:0000256" key="1">
    <source>
        <dbReference type="ARBA" id="ARBA00005234"/>
    </source>
</evidence>
<keyword evidence="2" id="KW-0645">Protease</keyword>
<feature type="domain" description="Ubiquitin-like protease family profile" evidence="5">
    <location>
        <begin position="896"/>
        <end position="1083"/>
    </location>
</feature>
<keyword evidence="7" id="KW-1185">Reference proteome</keyword>
<dbReference type="GO" id="GO:0008234">
    <property type="term" value="F:cysteine-type peptidase activity"/>
    <property type="evidence" value="ECO:0007669"/>
    <property type="project" value="InterPro"/>
</dbReference>
<feature type="coiled-coil region" evidence="4">
    <location>
        <begin position="744"/>
        <end position="778"/>
    </location>
</feature>
<dbReference type="SUPFAM" id="SSF54001">
    <property type="entry name" value="Cysteine proteinases"/>
    <property type="match status" value="1"/>
</dbReference>
<dbReference type="GO" id="GO:0006508">
    <property type="term" value="P:proteolysis"/>
    <property type="evidence" value="ECO:0007669"/>
    <property type="project" value="UniProtKB-KW"/>
</dbReference>
<gene>
    <name evidence="6" type="ORF">CTI12_AA157270</name>
</gene>
<dbReference type="InterPro" id="IPR052272">
    <property type="entry name" value="GT106_glycosyltransferase"/>
</dbReference>
<proteinExistence type="inferred from homology"/>
<dbReference type="EMBL" id="PKPP01001203">
    <property type="protein sequence ID" value="PWA84679.1"/>
    <property type="molecule type" value="Genomic_DNA"/>
</dbReference>
<evidence type="ECO:0000313" key="7">
    <source>
        <dbReference type="Proteomes" id="UP000245207"/>
    </source>
</evidence>
<dbReference type="InterPro" id="IPR058594">
    <property type="entry name" value="PB1-like_dom_pln"/>
</dbReference>
<reference evidence="6 7" key="1">
    <citation type="journal article" date="2018" name="Mol. Plant">
        <title>The genome of Artemisia annua provides insight into the evolution of Asteraceae family and artemisinin biosynthesis.</title>
        <authorList>
            <person name="Shen Q."/>
            <person name="Zhang L."/>
            <person name="Liao Z."/>
            <person name="Wang S."/>
            <person name="Yan T."/>
            <person name="Shi P."/>
            <person name="Liu M."/>
            <person name="Fu X."/>
            <person name="Pan Q."/>
            <person name="Wang Y."/>
            <person name="Lv Z."/>
            <person name="Lu X."/>
            <person name="Zhang F."/>
            <person name="Jiang W."/>
            <person name="Ma Y."/>
            <person name="Chen M."/>
            <person name="Hao X."/>
            <person name="Li L."/>
            <person name="Tang Y."/>
            <person name="Lv G."/>
            <person name="Zhou Y."/>
            <person name="Sun X."/>
            <person name="Brodelius P.E."/>
            <person name="Rose J.K.C."/>
            <person name="Tang K."/>
        </authorList>
    </citation>
    <scope>NUCLEOTIDE SEQUENCE [LARGE SCALE GENOMIC DNA]</scope>
    <source>
        <strain evidence="7">cv. Huhao1</strain>
        <tissue evidence="6">Leaf</tissue>
    </source>
</reference>
<comment type="similarity">
    <text evidence="1">Belongs to the peptidase C48 family.</text>
</comment>
<dbReference type="PANTHER" id="PTHR31933:SF9">
    <property type="entry name" value="O-FUCOSYLTRANSFERASE 2"/>
    <property type="match status" value="1"/>
</dbReference>
<dbReference type="Pfam" id="PF09331">
    <property type="entry name" value="DUF1985"/>
    <property type="match status" value="1"/>
</dbReference>
<sequence>MKSESYSHVTCSLQVNFETFNNSRLTTLFHRLSPLAHTRILKKTERSLVISFSSHKDLQKRPKQAYPAGIIKVEECNIFEFALDYQSGSNSTNQTKENFTIKRHRYDIAFSSPGPAIIRWQLEVQDYLTQLSSSHRLCSAVCGEIQARYPYSDGIAKDLHSLDPEAIGSLVTDVDIAKEAKPSFYLKFILPLMKNRVVHFVGFGNRLASDPIPYHLQVAFEIDMVAHSLCDYGGGEEEKKELHAYREIHFPGLVELNNTSKIPSSERLKAEGLCQLMPEETMLILAGLGFKHDTQDLLSSSEIQLFLNYSSQLAALEFITSIASDVFEYQAKPIIRSKPNYFSLIKSKLDQNRRKLFRATCFGKWLDLSYFDHEPHMIDYILQKQCCLSNAHYDMPIVYYVEERPIHLGRPEFCLITGFRFGNVNLDSYKSGHLNFRNRVFPNHVGKKVTSLDIFGLIEDEHSFGIIHDEDAVRLCLLLALEVIFMGRLLVEEVDDTLFRLTENLDDWDAFPWGEYIWRRLYDQILDVASKHKYKFLEGINKDRKFVPTYTLSGFVWAFKIWILESFERSIIWWNKLPEMVPRGISWSKNTTFNISDYKYLFGKFMDFFNDYIPRTPPVKTTHIGDEYLKKLATARKRGKVERKHLPIIRNSQSSLLEISIIQDGVITELNARLFKLEGIIQVLARERNGEKLVFDDDLRNLSGEFCDELNDCFLELFHSSMDTALSQRVEFDEYDDVAKEFIIQEELRSRRETLEKLREEQKRLMREEDKMIRLQEEKMLQDESERKKWAVALKATNHWKNTLARIVPTKTSKCSGEANVYYWTKAYSEKAVRKAQCFGLLNPDMTEQLKHVKPWVEDLKRRNKDVNKVYFSDQYRQYLCQTGPLNCKFPWCEDVTVDRRFWESLVCLDPKRQGWLLDEASNITYHIELWVNYMWHVRPHTADWAIVSGYFVQLILQNSLPLWYANGERYSIPWADVKQVFMPINETESHWFLARFEIETGLVTFYDSGQVFVDALTDFYFQVMECLQTKLPEVLSQAQVFQKKGIDPSTYTITFYHPDQIPKQSGIFGDCGIWVCIFLYRLAYGMSLDVEDPVQAALAYLFTIGMGSLKSSPTRCGDMVFDNWMDSHNLDEFVFEVWHGSIFMVLPLRYVGGEIINLKLPKSCRLSYFEMCDLLLKNIKEDIWAWFYCKPGCSLEEGLTIVETDSDVKKMFELANIHGVIEVFVSAIPQSVLVDRYYKNLPFDDPDVEVTSRVRFHEKRRNDLDNMNLEEIRAWEQSEENSPDILRTPYVKVWTEASESSLFRGRGEIPYNDDFNDCPSFLRSVNSPYIPKDCKCGCRSPTFLRSLAEIESGFGSSPIKGSKVVNDVDNGHTVGSSTVIQNESKEIGFKATPFKGRNLFHEFEVAVDDDIHDVAAVSSVGGSTVIQHVSKEACFKVSPFRCKNLFNDFEEALDDDTQDVPTLSVVGRSNAIPYVSTNNKVCQSSPLNGKRLFNNLDEVPAVGGATVFQYVSKKRHFQGRTLKGRKLFDDFESVGSHVSVEFEGLTKDQEVANDEEVACQDVGRTMVKKM</sequence>
<evidence type="ECO:0000256" key="4">
    <source>
        <dbReference type="SAM" id="Coils"/>
    </source>
</evidence>
<dbReference type="STRING" id="35608.A0A2U1PG05"/>
<name>A0A2U1PG05_ARTAN</name>
<protein>
    <recommendedName>
        <fullName evidence="5">Ubiquitin-like protease family profile domain-containing protein</fullName>
    </recommendedName>
</protein>
<evidence type="ECO:0000259" key="5">
    <source>
        <dbReference type="PROSITE" id="PS50600"/>
    </source>
</evidence>
<dbReference type="CDD" id="cd22249">
    <property type="entry name" value="UDM1_RNF168_RNF169-like"/>
    <property type="match status" value="1"/>
</dbReference>
<dbReference type="InterPro" id="IPR015410">
    <property type="entry name" value="DUF1985"/>
</dbReference>
<accession>A0A2U1PG05</accession>
<dbReference type="OrthoDB" id="1930729at2759"/>
<dbReference type="Gene3D" id="3.40.395.10">
    <property type="entry name" value="Adenoviral Proteinase, Chain A"/>
    <property type="match status" value="1"/>
</dbReference>
<evidence type="ECO:0000313" key="6">
    <source>
        <dbReference type="EMBL" id="PWA84679.1"/>
    </source>
</evidence>
<dbReference type="Pfam" id="PF26130">
    <property type="entry name" value="PB1-like"/>
    <property type="match status" value="1"/>
</dbReference>
<organism evidence="6 7">
    <name type="scientific">Artemisia annua</name>
    <name type="common">Sweet wormwood</name>
    <dbReference type="NCBI Taxonomy" id="35608"/>
    <lineage>
        <taxon>Eukaryota</taxon>
        <taxon>Viridiplantae</taxon>
        <taxon>Streptophyta</taxon>
        <taxon>Embryophyta</taxon>
        <taxon>Tracheophyta</taxon>
        <taxon>Spermatophyta</taxon>
        <taxon>Magnoliopsida</taxon>
        <taxon>eudicotyledons</taxon>
        <taxon>Gunneridae</taxon>
        <taxon>Pentapetalae</taxon>
        <taxon>asterids</taxon>
        <taxon>campanulids</taxon>
        <taxon>Asterales</taxon>
        <taxon>Asteraceae</taxon>
        <taxon>Asteroideae</taxon>
        <taxon>Anthemideae</taxon>
        <taxon>Artemisiinae</taxon>
        <taxon>Artemisia</taxon>
    </lineage>
</organism>
<comment type="caution">
    <text evidence="6">The sequence shown here is derived from an EMBL/GenBank/DDBJ whole genome shotgun (WGS) entry which is preliminary data.</text>
</comment>
<dbReference type="PROSITE" id="PS50600">
    <property type="entry name" value="ULP_PROTEASE"/>
    <property type="match status" value="1"/>
</dbReference>
<dbReference type="InterPro" id="IPR003653">
    <property type="entry name" value="Peptidase_C48_C"/>
</dbReference>
<keyword evidence="4" id="KW-0175">Coiled coil</keyword>
<evidence type="ECO:0000256" key="2">
    <source>
        <dbReference type="ARBA" id="ARBA00022670"/>
    </source>
</evidence>
<dbReference type="PANTHER" id="PTHR31933">
    <property type="entry name" value="O-FUCOSYLTRANSFERASE 2-RELATED"/>
    <property type="match status" value="1"/>
</dbReference>
<dbReference type="Proteomes" id="UP000245207">
    <property type="component" value="Unassembled WGS sequence"/>
</dbReference>
<dbReference type="InterPro" id="IPR038765">
    <property type="entry name" value="Papain-like_cys_pep_sf"/>
</dbReference>
<dbReference type="Pfam" id="PF02902">
    <property type="entry name" value="Peptidase_C48"/>
    <property type="match status" value="1"/>
</dbReference>
<keyword evidence="3" id="KW-0378">Hydrolase</keyword>